<gene>
    <name evidence="1" type="ORF">DPMN_177461</name>
</gene>
<keyword evidence="2" id="KW-1185">Reference proteome</keyword>
<sequence length="50" mass="5642">MKSQSILLGAQLFRVFQHQKMTTVVHNPTQCHTAIRSYLLPVGQGSTCFH</sequence>
<dbReference type="Proteomes" id="UP000828390">
    <property type="component" value="Unassembled WGS sequence"/>
</dbReference>
<evidence type="ECO:0000313" key="2">
    <source>
        <dbReference type="Proteomes" id="UP000828390"/>
    </source>
</evidence>
<accession>A0A9D4EAD0</accession>
<name>A0A9D4EAD0_DREPO</name>
<dbReference type="AlphaFoldDB" id="A0A9D4EAD0"/>
<comment type="caution">
    <text evidence="1">The sequence shown here is derived from an EMBL/GenBank/DDBJ whole genome shotgun (WGS) entry which is preliminary data.</text>
</comment>
<reference evidence="1" key="1">
    <citation type="journal article" date="2019" name="bioRxiv">
        <title>The Genome of the Zebra Mussel, Dreissena polymorpha: A Resource for Invasive Species Research.</title>
        <authorList>
            <person name="McCartney M.A."/>
            <person name="Auch B."/>
            <person name="Kono T."/>
            <person name="Mallez S."/>
            <person name="Zhang Y."/>
            <person name="Obille A."/>
            <person name="Becker A."/>
            <person name="Abrahante J.E."/>
            <person name="Garbe J."/>
            <person name="Badalamenti J.P."/>
            <person name="Herman A."/>
            <person name="Mangelson H."/>
            <person name="Liachko I."/>
            <person name="Sullivan S."/>
            <person name="Sone E.D."/>
            <person name="Koren S."/>
            <person name="Silverstein K.A.T."/>
            <person name="Beckman K.B."/>
            <person name="Gohl D.M."/>
        </authorList>
    </citation>
    <scope>NUCLEOTIDE SEQUENCE</scope>
    <source>
        <strain evidence="1">Duluth1</strain>
        <tissue evidence="1">Whole animal</tissue>
    </source>
</reference>
<dbReference type="EMBL" id="JAIWYP010000009">
    <property type="protein sequence ID" value="KAH3776048.1"/>
    <property type="molecule type" value="Genomic_DNA"/>
</dbReference>
<protein>
    <submittedName>
        <fullName evidence="1">Uncharacterized protein</fullName>
    </submittedName>
</protein>
<reference evidence="1" key="2">
    <citation type="submission" date="2020-11" db="EMBL/GenBank/DDBJ databases">
        <authorList>
            <person name="McCartney M.A."/>
            <person name="Auch B."/>
            <person name="Kono T."/>
            <person name="Mallez S."/>
            <person name="Becker A."/>
            <person name="Gohl D.M."/>
            <person name="Silverstein K.A.T."/>
            <person name="Koren S."/>
            <person name="Bechman K.B."/>
            <person name="Herman A."/>
            <person name="Abrahante J.E."/>
            <person name="Garbe J."/>
        </authorList>
    </citation>
    <scope>NUCLEOTIDE SEQUENCE</scope>
    <source>
        <strain evidence="1">Duluth1</strain>
        <tissue evidence="1">Whole animal</tissue>
    </source>
</reference>
<organism evidence="1 2">
    <name type="scientific">Dreissena polymorpha</name>
    <name type="common">Zebra mussel</name>
    <name type="synonym">Mytilus polymorpha</name>
    <dbReference type="NCBI Taxonomy" id="45954"/>
    <lineage>
        <taxon>Eukaryota</taxon>
        <taxon>Metazoa</taxon>
        <taxon>Spiralia</taxon>
        <taxon>Lophotrochozoa</taxon>
        <taxon>Mollusca</taxon>
        <taxon>Bivalvia</taxon>
        <taxon>Autobranchia</taxon>
        <taxon>Heteroconchia</taxon>
        <taxon>Euheterodonta</taxon>
        <taxon>Imparidentia</taxon>
        <taxon>Neoheterodontei</taxon>
        <taxon>Myida</taxon>
        <taxon>Dreissenoidea</taxon>
        <taxon>Dreissenidae</taxon>
        <taxon>Dreissena</taxon>
    </lineage>
</organism>
<proteinExistence type="predicted"/>
<evidence type="ECO:0000313" key="1">
    <source>
        <dbReference type="EMBL" id="KAH3776048.1"/>
    </source>
</evidence>